<evidence type="ECO:0000313" key="7">
    <source>
        <dbReference type="Proteomes" id="UP000639516"/>
    </source>
</evidence>
<keyword evidence="7" id="KW-1185">Reference proteome</keyword>
<evidence type="ECO:0000256" key="3">
    <source>
        <dbReference type="ARBA" id="ARBA00022801"/>
    </source>
</evidence>
<protein>
    <submittedName>
        <fullName evidence="6">Creatininase family protein</fullName>
    </submittedName>
</protein>
<name>A0ABR7UAU6_9BRAD</name>
<sequence>MAGTTWNRLDAATLRTLAARDAIVLLPVASTEQHGPHLPTGVDDMLVTEVCRRVAGLLSSELPIVVTPTVWCGLADHHVPFGGTFSLTLQTYCLLLRDLCRSVLDAGFRKIVLVNGHAGNIAALAAITADLTRVLNAPIATVTYFMAAREAISNILQDQSGLMHACEAETSMMMAVHPELVDADRLGEAQGPAFDVVASLVPTLKRFVSFDQVTSTGVAGDARRSSRDKGEALLAACASALADGLRRGEPWEKPAFPSTSQARGE</sequence>
<gene>
    <name evidence="6" type="ORF">HA482_20330</name>
</gene>
<dbReference type="Proteomes" id="UP000639516">
    <property type="component" value="Unassembled WGS sequence"/>
</dbReference>
<evidence type="ECO:0000256" key="4">
    <source>
        <dbReference type="ARBA" id="ARBA00022833"/>
    </source>
</evidence>
<keyword evidence="2" id="KW-0479">Metal-binding</keyword>
<dbReference type="PANTHER" id="PTHR35005">
    <property type="entry name" value="3-DEHYDRO-SCYLLO-INOSOSE HYDROLASE"/>
    <property type="match status" value="1"/>
</dbReference>
<keyword evidence="4" id="KW-0862">Zinc</keyword>
<dbReference type="InterPro" id="IPR024087">
    <property type="entry name" value="Creatininase-like_sf"/>
</dbReference>
<dbReference type="Gene3D" id="3.40.50.10310">
    <property type="entry name" value="Creatininase"/>
    <property type="match status" value="1"/>
</dbReference>
<dbReference type="RefSeq" id="WP_188099706.1">
    <property type="nucleotide sequence ID" value="NZ_JAANIH010000014.1"/>
</dbReference>
<evidence type="ECO:0000313" key="6">
    <source>
        <dbReference type="EMBL" id="MBC9980552.1"/>
    </source>
</evidence>
<evidence type="ECO:0000256" key="1">
    <source>
        <dbReference type="ARBA" id="ARBA00001947"/>
    </source>
</evidence>
<dbReference type="InterPro" id="IPR003785">
    <property type="entry name" value="Creatininase/forma_Hydrolase"/>
</dbReference>
<proteinExistence type="inferred from homology"/>
<dbReference type="SUPFAM" id="SSF102215">
    <property type="entry name" value="Creatininase"/>
    <property type="match status" value="1"/>
</dbReference>
<dbReference type="Pfam" id="PF02633">
    <property type="entry name" value="Creatininase"/>
    <property type="match status" value="1"/>
</dbReference>
<dbReference type="EMBL" id="JAATTO010000028">
    <property type="protein sequence ID" value="MBC9980552.1"/>
    <property type="molecule type" value="Genomic_DNA"/>
</dbReference>
<comment type="cofactor">
    <cofactor evidence="1">
        <name>Zn(2+)</name>
        <dbReference type="ChEBI" id="CHEBI:29105"/>
    </cofactor>
</comment>
<reference evidence="6 7" key="1">
    <citation type="journal article" date="2020" name="Arch. Microbiol.">
        <title>Bradyrhizobium campsiandrae sp. nov., a nitrogen-fixing bacterial strain isolated from a native leguminous tree from the Amazon adapted to flooded conditions.</title>
        <authorList>
            <person name="Cabral Michel D."/>
            <person name="Martins da Costa E."/>
            <person name="Azarias Guimaraes A."/>
            <person name="Soares de Carvalho T."/>
            <person name="Santos de Castro Caputo P."/>
            <person name="Willems A."/>
            <person name="de Souza Moreira F.M."/>
        </authorList>
    </citation>
    <scope>NUCLEOTIDE SEQUENCE [LARGE SCALE GENOMIC DNA]</scope>
    <source>
        <strain evidence="7">INPA 384B</strain>
    </source>
</reference>
<keyword evidence="3" id="KW-0378">Hydrolase</keyword>
<evidence type="ECO:0000256" key="2">
    <source>
        <dbReference type="ARBA" id="ARBA00022723"/>
    </source>
</evidence>
<comment type="caution">
    <text evidence="6">The sequence shown here is derived from an EMBL/GenBank/DDBJ whole genome shotgun (WGS) entry which is preliminary data.</text>
</comment>
<comment type="similarity">
    <text evidence="5">Belongs to the creatininase superfamily.</text>
</comment>
<evidence type="ECO:0000256" key="5">
    <source>
        <dbReference type="ARBA" id="ARBA00024029"/>
    </source>
</evidence>
<dbReference type="PANTHER" id="PTHR35005:SF1">
    <property type="entry name" value="2-AMINO-5-FORMYLAMINO-6-RIBOSYLAMINOPYRIMIDIN-4(3H)-ONE 5'-MONOPHOSPHATE DEFORMYLASE"/>
    <property type="match status" value="1"/>
</dbReference>
<organism evidence="6 7">
    <name type="scientific">Bradyrhizobium campsiandrae</name>
    <dbReference type="NCBI Taxonomy" id="1729892"/>
    <lineage>
        <taxon>Bacteria</taxon>
        <taxon>Pseudomonadati</taxon>
        <taxon>Pseudomonadota</taxon>
        <taxon>Alphaproteobacteria</taxon>
        <taxon>Hyphomicrobiales</taxon>
        <taxon>Nitrobacteraceae</taxon>
        <taxon>Bradyrhizobium</taxon>
    </lineage>
</organism>
<accession>A0ABR7UAU6</accession>